<dbReference type="AlphaFoldDB" id="A0AAE1Y4S6"/>
<sequence>MSFSVTPPPKYSPAHDDHFDTIPIHFDYQIIISHIISSFTTSPIPISALFLLGAKGIVSPQAAGKGDDDVVAQSRLVAQSDSRRWRGRHPLFHGGQPRLLGSRSRCRRCHLQWAMAGPGVGGQGGRWR</sequence>
<evidence type="ECO:0000313" key="1">
    <source>
        <dbReference type="EMBL" id="KAK4423181.1"/>
    </source>
</evidence>
<keyword evidence="2" id="KW-1185">Reference proteome</keyword>
<dbReference type="Proteomes" id="UP001293254">
    <property type="component" value="Unassembled WGS sequence"/>
</dbReference>
<organism evidence="1 2">
    <name type="scientific">Sesamum alatum</name>
    <dbReference type="NCBI Taxonomy" id="300844"/>
    <lineage>
        <taxon>Eukaryota</taxon>
        <taxon>Viridiplantae</taxon>
        <taxon>Streptophyta</taxon>
        <taxon>Embryophyta</taxon>
        <taxon>Tracheophyta</taxon>
        <taxon>Spermatophyta</taxon>
        <taxon>Magnoliopsida</taxon>
        <taxon>eudicotyledons</taxon>
        <taxon>Gunneridae</taxon>
        <taxon>Pentapetalae</taxon>
        <taxon>asterids</taxon>
        <taxon>lamiids</taxon>
        <taxon>Lamiales</taxon>
        <taxon>Pedaliaceae</taxon>
        <taxon>Sesamum</taxon>
    </lineage>
</organism>
<reference evidence="1" key="2">
    <citation type="journal article" date="2024" name="Plant">
        <title>Genomic evolution and insights into agronomic trait innovations of Sesamum species.</title>
        <authorList>
            <person name="Miao H."/>
            <person name="Wang L."/>
            <person name="Qu L."/>
            <person name="Liu H."/>
            <person name="Sun Y."/>
            <person name="Le M."/>
            <person name="Wang Q."/>
            <person name="Wei S."/>
            <person name="Zheng Y."/>
            <person name="Lin W."/>
            <person name="Duan Y."/>
            <person name="Cao H."/>
            <person name="Xiong S."/>
            <person name="Wang X."/>
            <person name="Wei L."/>
            <person name="Li C."/>
            <person name="Ma Q."/>
            <person name="Ju M."/>
            <person name="Zhao R."/>
            <person name="Li G."/>
            <person name="Mu C."/>
            <person name="Tian Q."/>
            <person name="Mei H."/>
            <person name="Zhang T."/>
            <person name="Gao T."/>
            <person name="Zhang H."/>
        </authorList>
    </citation>
    <scope>NUCLEOTIDE SEQUENCE</scope>
    <source>
        <strain evidence="1">3651</strain>
    </source>
</reference>
<dbReference type="EMBL" id="JACGWO010000007">
    <property type="protein sequence ID" value="KAK4423181.1"/>
    <property type="molecule type" value="Genomic_DNA"/>
</dbReference>
<protein>
    <submittedName>
        <fullName evidence="1">Uncharacterized protein</fullName>
    </submittedName>
</protein>
<comment type="caution">
    <text evidence="1">The sequence shown here is derived from an EMBL/GenBank/DDBJ whole genome shotgun (WGS) entry which is preliminary data.</text>
</comment>
<accession>A0AAE1Y4S6</accession>
<evidence type="ECO:0000313" key="2">
    <source>
        <dbReference type="Proteomes" id="UP001293254"/>
    </source>
</evidence>
<gene>
    <name evidence="1" type="ORF">Salat_1900900</name>
</gene>
<reference evidence="1" key="1">
    <citation type="submission" date="2020-06" db="EMBL/GenBank/DDBJ databases">
        <authorList>
            <person name="Li T."/>
            <person name="Hu X."/>
            <person name="Zhang T."/>
            <person name="Song X."/>
            <person name="Zhang H."/>
            <person name="Dai N."/>
            <person name="Sheng W."/>
            <person name="Hou X."/>
            <person name="Wei L."/>
        </authorList>
    </citation>
    <scope>NUCLEOTIDE SEQUENCE</scope>
    <source>
        <strain evidence="1">3651</strain>
        <tissue evidence="1">Leaf</tissue>
    </source>
</reference>
<proteinExistence type="predicted"/>
<name>A0AAE1Y4S6_9LAMI</name>